<dbReference type="SMART" id="SM00028">
    <property type="entry name" value="TPR"/>
    <property type="match status" value="6"/>
</dbReference>
<feature type="domain" description="Guanylate cyclase" evidence="6">
    <location>
        <begin position="469"/>
        <end position="604"/>
    </location>
</feature>
<dbReference type="PANTHER" id="PTHR16305">
    <property type="entry name" value="TESTICULAR SOLUBLE ADENYLYL CYCLASE"/>
    <property type="match status" value="1"/>
</dbReference>
<dbReference type="GO" id="GO:0016799">
    <property type="term" value="F:hydrolase activity, hydrolyzing N-glycosyl compounds"/>
    <property type="evidence" value="ECO:0007669"/>
    <property type="project" value="InterPro"/>
</dbReference>
<evidence type="ECO:0000259" key="6">
    <source>
        <dbReference type="PROSITE" id="PS50125"/>
    </source>
</evidence>
<dbReference type="InterPro" id="IPR011990">
    <property type="entry name" value="TPR-like_helical_dom_sf"/>
</dbReference>
<dbReference type="GO" id="GO:0005524">
    <property type="term" value="F:ATP binding"/>
    <property type="evidence" value="ECO:0007669"/>
    <property type="project" value="UniProtKB-KW"/>
</dbReference>
<dbReference type="InterPro" id="IPR029787">
    <property type="entry name" value="Nucleotide_cyclase"/>
</dbReference>
<protein>
    <recommendedName>
        <fullName evidence="6">Guanylate cyclase domain-containing protein</fullName>
    </recommendedName>
</protein>
<dbReference type="OrthoDB" id="194468at2759"/>
<dbReference type="InterPro" id="IPR027417">
    <property type="entry name" value="P-loop_NTPase"/>
</dbReference>
<sequence length="1897" mass="212113">MVRLYLQKGMSTRHHRDSNPNVKQVVPFNGAGLGRASPEPDSVGSDTTSAQGTHEKKEDKPTRETPRFLKRLSDLGGALLASKGSPHNRSKRRISAHSTNESEVERQNGDSVAPLRPSQIKRNSQKEMGEVVKQVSLTSKGFLDINIETFRNKLNSFEAESSSSLIQDDSGVSRELSSAAINPIDITRPHNLSMTGSMAPPQSSPNRQQSLHVSTAFGPYLPSILRQQLQESDKVPKHLPTFQSLRGTVLIADISGFTKLGEKLRKKYGEGEGSAQLAHDIDSVLSDFIVCVYAFGGDIIKFAGDAIICVFLGNEQMRELEPEKYKKESIDRCRRCAVSLINLVSGDESPLNMHGGICWGEIQFLRVGNEIPEPGRAMFMMAGHCVEDAGKSLEETTLGQVKVFNTGEVLLSNSVIDIDETSLTAYSEEMTSSLSANHRTNLPDFTLAYTSLLSHQRIFAELNKKSKLDMTTDDIRTVSVMFVSLPDLEADYNDVKNQRMLNEVFNTLINVTYKYTGFCRDFLFEDKGCTFIAVFGAMKRGESDELAAILAAIKILNTLKEEYSMETHRIGVSSGKVFCGIAGPPVRKDCIVMGSEVNMAARLMGKAKAGTILVSGKIYKTTRERVEYQQGESLKIKGFEGGFPSYSPSKVLSKNRRSLLDLQSSHSYMVGRQSEVQDCIEWASKRVKAHEAGLMVLQAPAGIGKSVFAEEVAIQANNFKLSPVFVLGSEVEQTSGFQVFSQMVSDIVCERVGVDSVNDINYMSGKVERLFKKPTDRIICSIIVPQLAPSFQLKGLGLSNKKIYEELHRIVIDLLCSRPASLIVVDDAQWIDKKSWNLIEDILVRCRQMRAEGPSMHKFMHVLMVATRPPVSDKDTISTFLSWLEKNEAADKIEPCIYMNLGEMSENSITTIISEELGCQDSTLVDPSVCEIVVNAASGNPSHAKIFVSWAKEKNIIVQDENDTWKLKSTAVEINFPESMNAVILSRVDHLGYELSETLKVACCIGYRFDVEMLAHAMDCDMEFLEKILESLEKKDFIDEDNNVIGGKCYKYKEHAVFGSIKTLLMGSQKVVIHSKILHFLEFTGSLDDKLLAHHAEQCGKHAEAAMYFEKATAKSLDSYDFSSAYQFLLKAIGLRELDMEKVAKDTDRPDLEHYIREGVIRLLILKRQLGDILRQTARYDESEEMLLECLALFETKADPQRDWYQKKDILSTIGTLFKEQGEYEKALVHLDEMLVIAKEHHESTDLKLAHCLSQYAEVLRKQQKIDESMELHQEALEICLANFEMRKRPTKKSQLQRRYSLSSFEMQGSKMEVQLSDCQTCIGCCLASKKMPKEAGIKHQEALKFREKHLSPMHPLLSESLNYVGEAMLNQNQPSKALPYFIRALGIRKVAFGPGHPAVAHVLGLLACALRALGRFEESHIRFVECIDICEKVFKPTHPNLIPNLMNFGRLLVLEQNWEEAGEIFRRALSIHKGAGRSGGVEVDIESFLKQVEEKRAHVGVGNELVGRLGTLGLSARSDVSNAGNFLLFTDPGRDLDDELTFALISSWCRDRSREERGLSKVAFLGVVASFGNTELRSKLCRGTLDVLAMGKVPVCVGQGEEGTTNCSTDFADSYLPLNEWKPLDRKVMLKHIFENADDKSIDVALIAAMTDCAEFIEENPELFKSKVRSVNIMGGAVGIEGGAEGKFLTPDDSYNNFCDEEASELVFEKCQELGVPMTLLSRFAAYKAPLQRGVYEQMQKGGHPVAKRLIEEQKHSISNLWKRACFPPKSHGRAELPDRCDKSWFINTFMGGGNEENEHLGPLDDIWPCIKSFNMYDPLCVIACLPENKHFFDIKTCKVNGVEHFIVGRSKEEAGIKEEEVEGLKEYMIERFLMSMEPPKLPEEDLPPEEPTVRI</sequence>
<evidence type="ECO:0000313" key="8">
    <source>
        <dbReference type="Proteomes" id="UP001165122"/>
    </source>
</evidence>
<dbReference type="PROSITE" id="PS50125">
    <property type="entry name" value="GUANYLATE_CYCLASE_2"/>
    <property type="match status" value="2"/>
</dbReference>
<dbReference type="Pfam" id="PF01156">
    <property type="entry name" value="IU_nuc_hydro"/>
    <property type="match status" value="1"/>
</dbReference>
<dbReference type="CDD" id="cd07302">
    <property type="entry name" value="CHD"/>
    <property type="match status" value="1"/>
</dbReference>
<dbReference type="GO" id="GO:0004016">
    <property type="term" value="F:adenylate cyclase activity"/>
    <property type="evidence" value="ECO:0007669"/>
    <property type="project" value="TreeGrafter"/>
</dbReference>
<dbReference type="SUPFAM" id="SSF53590">
    <property type="entry name" value="Nucleoside hydrolase"/>
    <property type="match status" value="1"/>
</dbReference>
<evidence type="ECO:0000256" key="1">
    <source>
        <dbReference type="ARBA" id="ARBA00009176"/>
    </source>
</evidence>
<dbReference type="SUPFAM" id="SSF48452">
    <property type="entry name" value="TPR-like"/>
    <property type="match status" value="2"/>
</dbReference>
<dbReference type="InterPro" id="IPR041664">
    <property type="entry name" value="AAA_16"/>
</dbReference>
<dbReference type="InterPro" id="IPR019734">
    <property type="entry name" value="TPR_rpt"/>
</dbReference>
<feature type="repeat" description="TPR" evidence="4">
    <location>
        <begin position="1208"/>
        <end position="1241"/>
    </location>
</feature>
<evidence type="ECO:0000256" key="2">
    <source>
        <dbReference type="ARBA" id="ARBA00022741"/>
    </source>
</evidence>
<evidence type="ECO:0000256" key="4">
    <source>
        <dbReference type="PROSITE-ProRule" id="PRU00339"/>
    </source>
</evidence>
<dbReference type="SUPFAM" id="SSF55073">
    <property type="entry name" value="Nucleotide cyclase"/>
    <property type="match status" value="2"/>
</dbReference>
<reference evidence="8" key="1">
    <citation type="journal article" date="2023" name="Commun. Biol.">
        <title>Genome analysis of Parmales, the sister group of diatoms, reveals the evolutionary specialization of diatoms from phago-mixotrophs to photoautotrophs.</title>
        <authorList>
            <person name="Ban H."/>
            <person name="Sato S."/>
            <person name="Yoshikawa S."/>
            <person name="Yamada K."/>
            <person name="Nakamura Y."/>
            <person name="Ichinomiya M."/>
            <person name="Sato N."/>
            <person name="Blanc-Mathieu R."/>
            <person name="Endo H."/>
            <person name="Kuwata A."/>
            <person name="Ogata H."/>
        </authorList>
    </citation>
    <scope>NUCLEOTIDE SEQUENCE [LARGE SCALE GENOMIC DNA]</scope>
    <source>
        <strain evidence="8">NIES 3700</strain>
    </source>
</reference>
<dbReference type="SUPFAM" id="SSF52540">
    <property type="entry name" value="P-loop containing nucleoside triphosphate hydrolases"/>
    <property type="match status" value="1"/>
</dbReference>
<comment type="caution">
    <text evidence="7">The sequence shown here is derived from an EMBL/GenBank/DDBJ whole genome shotgun (WGS) entry which is preliminary data.</text>
</comment>
<dbReference type="Gene3D" id="3.90.245.10">
    <property type="entry name" value="Ribonucleoside hydrolase-like"/>
    <property type="match status" value="1"/>
</dbReference>
<keyword evidence="4" id="KW-0802">TPR repeat</keyword>
<keyword evidence="3" id="KW-0067">ATP-binding</keyword>
<dbReference type="PROSITE" id="PS50005">
    <property type="entry name" value="TPR"/>
    <property type="match status" value="1"/>
</dbReference>
<keyword evidence="8" id="KW-1185">Reference proteome</keyword>
<dbReference type="Gene3D" id="3.40.50.300">
    <property type="entry name" value="P-loop containing nucleotide triphosphate hydrolases"/>
    <property type="match status" value="1"/>
</dbReference>
<dbReference type="EMBL" id="BRXW01000337">
    <property type="protein sequence ID" value="GMI18522.1"/>
    <property type="molecule type" value="Genomic_DNA"/>
</dbReference>
<evidence type="ECO:0000256" key="5">
    <source>
        <dbReference type="SAM" id="MobiDB-lite"/>
    </source>
</evidence>
<dbReference type="Gene3D" id="1.25.40.10">
    <property type="entry name" value="Tetratricopeptide repeat domain"/>
    <property type="match status" value="2"/>
</dbReference>
<accession>A0A9W7FUD7</accession>
<dbReference type="GO" id="GO:0035556">
    <property type="term" value="P:intracellular signal transduction"/>
    <property type="evidence" value="ECO:0007669"/>
    <property type="project" value="InterPro"/>
</dbReference>
<comment type="similarity">
    <text evidence="1">Belongs to the IUNH family.</text>
</comment>
<feature type="region of interest" description="Disordered" evidence="5">
    <location>
        <begin position="1"/>
        <end position="128"/>
    </location>
</feature>
<feature type="domain" description="Guanylate cyclase" evidence="6">
    <location>
        <begin position="248"/>
        <end position="393"/>
    </location>
</feature>
<dbReference type="PANTHER" id="PTHR16305:SF28">
    <property type="entry name" value="GUANYLATE CYCLASE DOMAIN-CONTAINING PROTEIN"/>
    <property type="match status" value="1"/>
</dbReference>
<dbReference type="GO" id="GO:0005737">
    <property type="term" value="C:cytoplasm"/>
    <property type="evidence" value="ECO:0007669"/>
    <property type="project" value="TreeGrafter"/>
</dbReference>
<dbReference type="Gene3D" id="3.30.70.1230">
    <property type="entry name" value="Nucleotide cyclase"/>
    <property type="match status" value="2"/>
</dbReference>
<feature type="compositionally biased region" description="Basic residues" evidence="5">
    <location>
        <begin position="86"/>
        <end position="95"/>
    </location>
</feature>
<organism evidence="7 8">
    <name type="scientific">Triparma laevis f. longispina</name>
    <dbReference type="NCBI Taxonomy" id="1714387"/>
    <lineage>
        <taxon>Eukaryota</taxon>
        <taxon>Sar</taxon>
        <taxon>Stramenopiles</taxon>
        <taxon>Ochrophyta</taxon>
        <taxon>Bolidophyceae</taxon>
        <taxon>Parmales</taxon>
        <taxon>Triparmaceae</taxon>
        <taxon>Triparma</taxon>
    </lineage>
</organism>
<dbReference type="InterPro" id="IPR001910">
    <property type="entry name" value="Inosine/uridine_hydrolase_dom"/>
</dbReference>
<dbReference type="Pfam" id="PF13191">
    <property type="entry name" value="AAA_16"/>
    <property type="match status" value="1"/>
</dbReference>
<keyword evidence="2" id="KW-0547">Nucleotide-binding</keyword>
<feature type="compositionally biased region" description="Basic and acidic residues" evidence="5">
    <location>
        <begin position="53"/>
        <end position="73"/>
    </location>
</feature>
<evidence type="ECO:0000313" key="7">
    <source>
        <dbReference type="EMBL" id="GMI18522.1"/>
    </source>
</evidence>
<dbReference type="InterPro" id="IPR036452">
    <property type="entry name" value="Ribo_hydro-like"/>
</dbReference>
<dbReference type="InterPro" id="IPR001054">
    <property type="entry name" value="A/G_cyclase"/>
</dbReference>
<dbReference type="Proteomes" id="UP001165122">
    <property type="component" value="Unassembled WGS sequence"/>
</dbReference>
<dbReference type="Pfam" id="PF13424">
    <property type="entry name" value="TPR_12"/>
    <property type="match status" value="2"/>
</dbReference>
<name>A0A9W7FUD7_9STRA</name>
<dbReference type="Pfam" id="PF00211">
    <property type="entry name" value="Guanylate_cyc"/>
    <property type="match status" value="1"/>
</dbReference>
<gene>
    <name evidence="7" type="ORF">TrLO_g14876</name>
</gene>
<dbReference type="GO" id="GO:0009190">
    <property type="term" value="P:cyclic nucleotide biosynthetic process"/>
    <property type="evidence" value="ECO:0007669"/>
    <property type="project" value="InterPro"/>
</dbReference>
<evidence type="ECO:0000256" key="3">
    <source>
        <dbReference type="ARBA" id="ARBA00022840"/>
    </source>
</evidence>
<proteinExistence type="inferred from homology"/>